<gene>
    <name evidence="1" type="ORF">SAMN05216287_2504</name>
</gene>
<evidence type="ECO:0000313" key="1">
    <source>
        <dbReference type="EMBL" id="SDX22425.1"/>
    </source>
</evidence>
<keyword evidence="2" id="KW-1185">Reference proteome</keyword>
<dbReference type="Proteomes" id="UP000243778">
    <property type="component" value="Unassembled WGS sequence"/>
</dbReference>
<accession>A0A1H2ZYF1</accession>
<organism evidence="1 2">
    <name type="scientific">Pseudomonas kuykendallii</name>
    <dbReference type="NCBI Taxonomy" id="1007099"/>
    <lineage>
        <taxon>Bacteria</taxon>
        <taxon>Pseudomonadati</taxon>
        <taxon>Pseudomonadota</taxon>
        <taxon>Gammaproteobacteria</taxon>
        <taxon>Pseudomonadales</taxon>
        <taxon>Pseudomonadaceae</taxon>
        <taxon>Pseudomonas</taxon>
    </lineage>
</organism>
<dbReference type="EMBL" id="FNNU01000003">
    <property type="protein sequence ID" value="SDX22425.1"/>
    <property type="molecule type" value="Genomic_DNA"/>
</dbReference>
<dbReference type="AlphaFoldDB" id="A0A1H2ZYF1"/>
<dbReference type="OrthoDB" id="981968at2"/>
<proteinExistence type="predicted"/>
<reference evidence="2" key="1">
    <citation type="submission" date="2016-10" db="EMBL/GenBank/DDBJ databases">
        <authorList>
            <person name="Varghese N."/>
            <person name="Submissions S."/>
        </authorList>
    </citation>
    <scope>NUCLEOTIDE SEQUENCE [LARGE SCALE GENOMIC DNA]</scope>
    <source>
        <strain evidence="2">NRRL B-59562</strain>
    </source>
</reference>
<protein>
    <recommendedName>
        <fullName evidence="3">Glycosaminoglycan attachment site</fullName>
    </recommendedName>
</protein>
<evidence type="ECO:0008006" key="3">
    <source>
        <dbReference type="Google" id="ProtNLM"/>
    </source>
</evidence>
<name>A0A1H2ZYF1_9PSED</name>
<sequence>MRPISNQRFNAFAAYCRSPQALAIAEEILWFEADDSRIVATIIRDRPDSEFAGIILGRDEKERYRWINATEFFKSKIQARAALRAKIEEIIPILEQHRKQGDNDKKPVDFFTPLKKTKQPLHQSFLNLTSLEGFSPAKEIIEPMMRWHEDADGNFVEQFQTTGFDSRIWELYLFSLFTEAGFIIDKSSAIPDFSCSGLRGEFCAEATTVNPSRDKKGKILPPPPIEAEEEMEAAIRDYFPIKFAGPLTEKLRKRYWERENVQGKPFILAIQDFQSPTAMTMTRDALPIYLYGYRQADDWSMENPKVERVETHQWGNKTINSNFFSFEGAEYISAVIFNSSATISKFNRIGLQASFGSDRVRLFRFGTVCKTENGNPHITEYAHYVSEDAMVETWSEGLEVFHNPRAVHPLPMEMLPDAAHHFMPDDGLMRSRLPNWLPTQSYTHIEVEELPPQPDDNELF</sequence>
<dbReference type="STRING" id="1007099.SAMN05216287_2504"/>
<evidence type="ECO:0000313" key="2">
    <source>
        <dbReference type="Proteomes" id="UP000243778"/>
    </source>
</evidence>
<dbReference type="RefSeq" id="WP_090228528.1">
    <property type="nucleotide sequence ID" value="NZ_FNNU01000003.1"/>
</dbReference>